<dbReference type="SUPFAM" id="SSF141868">
    <property type="entry name" value="EAL domain-like"/>
    <property type="match status" value="1"/>
</dbReference>
<feature type="domain" description="GGDEF" evidence="2">
    <location>
        <begin position="29"/>
        <end position="162"/>
    </location>
</feature>
<dbReference type="PROSITE" id="PS50883">
    <property type="entry name" value="EAL"/>
    <property type="match status" value="1"/>
</dbReference>
<name>A0A4R6LRX0_9FIRM</name>
<dbReference type="InterPro" id="IPR043128">
    <property type="entry name" value="Rev_trsase/Diguanyl_cyclase"/>
</dbReference>
<dbReference type="Gene3D" id="3.20.20.450">
    <property type="entry name" value="EAL domain"/>
    <property type="match status" value="1"/>
</dbReference>
<dbReference type="FunFam" id="3.20.20.450:FF:000001">
    <property type="entry name" value="Cyclic di-GMP phosphodiesterase yahA"/>
    <property type="match status" value="1"/>
</dbReference>
<evidence type="ECO:0000259" key="1">
    <source>
        <dbReference type="PROSITE" id="PS50883"/>
    </source>
</evidence>
<dbReference type="InterPro" id="IPR035919">
    <property type="entry name" value="EAL_sf"/>
</dbReference>
<dbReference type="AlphaFoldDB" id="A0A4R6LRX0"/>
<gene>
    <name evidence="3" type="ORF">DFR79_10913</name>
</gene>
<dbReference type="Pfam" id="PF00990">
    <property type="entry name" value="GGDEF"/>
    <property type="match status" value="1"/>
</dbReference>
<dbReference type="PANTHER" id="PTHR44757">
    <property type="entry name" value="DIGUANYLATE CYCLASE DGCP"/>
    <property type="match status" value="1"/>
</dbReference>
<accession>A0A4R6LRX0</accession>
<dbReference type="InterPro" id="IPR052155">
    <property type="entry name" value="Biofilm_reg_signaling"/>
</dbReference>
<dbReference type="CDD" id="cd01948">
    <property type="entry name" value="EAL"/>
    <property type="match status" value="1"/>
</dbReference>
<comment type="caution">
    <text evidence="3">The sequence shown here is derived from an EMBL/GenBank/DDBJ whole genome shotgun (WGS) entry which is preliminary data.</text>
</comment>
<evidence type="ECO:0000259" key="2">
    <source>
        <dbReference type="PROSITE" id="PS50887"/>
    </source>
</evidence>
<dbReference type="Pfam" id="PF00563">
    <property type="entry name" value="EAL"/>
    <property type="match status" value="1"/>
</dbReference>
<dbReference type="SUPFAM" id="SSF55073">
    <property type="entry name" value="Nucleotide cyclase"/>
    <property type="match status" value="1"/>
</dbReference>
<dbReference type="PANTHER" id="PTHR44757:SF2">
    <property type="entry name" value="BIOFILM ARCHITECTURE MAINTENANCE PROTEIN MBAA"/>
    <property type="match status" value="1"/>
</dbReference>
<evidence type="ECO:0000313" key="4">
    <source>
        <dbReference type="Proteomes" id="UP000295064"/>
    </source>
</evidence>
<feature type="domain" description="EAL" evidence="1">
    <location>
        <begin position="170"/>
        <end position="424"/>
    </location>
</feature>
<dbReference type="InterPro" id="IPR000160">
    <property type="entry name" value="GGDEF_dom"/>
</dbReference>
<dbReference type="InterPro" id="IPR001633">
    <property type="entry name" value="EAL_dom"/>
</dbReference>
<dbReference type="SMART" id="SM00052">
    <property type="entry name" value="EAL"/>
    <property type="match status" value="1"/>
</dbReference>
<dbReference type="PROSITE" id="PS50887">
    <property type="entry name" value="GGDEF"/>
    <property type="match status" value="1"/>
</dbReference>
<protein>
    <submittedName>
        <fullName evidence="3">Diguanylate cyclase (GGDEF)-like protein</fullName>
    </submittedName>
</protein>
<dbReference type="Proteomes" id="UP000295064">
    <property type="component" value="Unassembled WGS sequence"/>
</dbReference>
<dbReference type="CDD" id="cd01949">
    <property type="entry name" value="GGDEF"/>
    <property type="match status" value="1"/>
</dbReference>
<dbReference type="NCBIfam" id="TIGR00254">
    <property type="entry name" value="GGDEF"/>
    <property type="match status" value="1"/>
</dbReference>
<dbReference type="EMBL" id="SNWX01000009">
    <property type="protein sequence ID" value="TDO91265.1"/>
    <property type="molecule type" value="Genomic_DNA"/>
</dbReference>
<proteinExistence type="predicted"/>
<evidence type="ECO:0000313" key="3">
    <source>
        <dbReference type="EMBL" id="TDO91265.1"/>
    </source>
</evidence>
<organism evidence="3 4">
    <name type="scientific">Halanaerobium saccharolyticum</name>
    <dbReference type="NCBI Taxonomy" id="43595"/>
    <lineage>
        <taxon>Bacteria</taxon>
        <taxon>Bacillati</taxon>
        <taxon>Bacillota</taxon>
        <taxon>Clostridia</taxon>
        <taxon>Halanaerobiales</taxon>
        <taxon>Halanaerobiaceae</taxon>
        <taxon>Halanaerobium</taxon>
    </lineage>
</organism>
<dbReference type="Gene3D" id="3.30.70.270">
    <property type="match status" value="1"/>
</dbReference>
<sequence length="424" mass="49108">MAYQDYLTELPNRARFIEYFEELVNKDKKTFSIIYLDLDRFKLINDSFGHDAGDKFLKNIAAKMKDLVGPEDMVARFSGDEFAFVFVDLEDLEQIKQKCREILKAIEEPWEYFDQEFQIKASAGIVNYPDDGENISILLRNVDLAMYYAKENDLDFKVFTDNLSENFIEQLTMENDLRMAVEKNELEVYYQPLLTLDTGKINTMEALLRWEYPKQGFISPAQFIPLAEKSGLIIPIGKWVLRQTCQQIKEWSSSYNKEMRVAVNISSIQIEQLKFIDDVRSIIKETGVDPCRLEFEITESVLMIEPELVLAKLNKLKELGIKISLDDFGTGYSSLSYLKKFPIDKLKIDRSFIMDLTVDNYETGIVKAILDLAKNMELTVTAEGVETLAQLNLLKKLKCDKIQGYYISRPIPAAEFEQEFLKKE</sequence>
<dbReference type="InterPro" id="IPR029787">
    <property type="entry name" value="Nucleotide_cyclase"/>
</dbReference>
<dbReference type="SMART" id="SM00267">
    <property type="entry name" value="GGDEF"/>
    <property type="match status" value="1"/>
</dbReference>
<reference evidence="3 4" key="1">
    <citation type="submission" date="2019-03" db="EMBL/GenBank/DDBJ databases">
        <title>Subsurface microbial communities from deep shales in Ohio and West Virginia, USA.</title>
        <authorList>
            <person name="Wrighton K."/>
        </authorList>
    </citation>
    <scope>NUCLEOTIDE SEQUENCE [LARGE SCALE GENOMIC DNA]</scope>
    <source>
        <strain evidence="3 4">MA284_T2</strain>
    </source>
</reference>